<dbReference type="EMBL" id="JBHSUS010000001">
    <property type="protein sequence ID" value="MFC6440956.1"/>
    <property type="molecule type" value="Genomic_DNA"/>
</dbReference>
<dbReference type="PANTHER" id="PTHR47191">
    <property type="entry name" value="OS05G0170800 PROTEIN"/>
    <property type="match status" value="1"/>
</dbReference>
<dbReference type="InterPro" id="IPR050718">
    <property type="entry name" value="ApaG-like"/>
</dbReference>
<gene>
    <name evidence="2" type="primary">apaG</name>
    <name evidence="2" type="ORF">ACFP85_12445</name>
</gene>
<dbReference type="SUPFAM" id="SSF110069">
    <property type="entry name" value="ApaG-like"/>
    <property type="match status" value="1"/>
</dbReference>
<dbReference type="NCBIfam" id="NF003967">
    <property type="entry name" value="PRK05461.1"/>
    <property type="match status" value="1"/>
</dbReference>
<dbReference type="RefSeq" id="WP_131258705.1">
    <property type="nucleotide sequence ID" value="NZ_JBHSUS010000001.1"/>
</dbReference>
<dbReference type="PROSITE" id="PS51087">
    <property type="entry name" value="APAG"/>
    <property type="match status" value="1"/>
</dbReference>
<evidence type="ECO:0000313" key="3">
    <source>
        <dbReference type="Proteomes" id="UP001596364"/>
    </source>
</evidence>
<comment type="caution">
    <text evidence="2">The sequence shown here is derived from an EMBL/GenBank/DDBJ whole genome shotgun (WGS) entry which is preliminary data.</text>
</comment>
<dbReference type="Pfam" id="PF04379">
    <property type="entry name" value="DUF525"/>
    <property type="match status" value="1"/>
</dbReference>
<evidence type="ECO:0000259" key="1">
    <source>
        <dbReference type="PROSITE" id="PS51087"/>
    </source>
</evidence>
<sequence length="120" mass="13347">MIDVAVVSKHLPEHPVAGEGKFAFVYFVTITNHFDQPMQLLNRYWLITDGNGKQTEVRGPGVVGNQPLIQPGESYEYNSGAILDTPVGSMQGFYEMQDPQGKAFEAPINVFSLRAEKFLN</sequence>
<dbReference type="InterPro" id="IPR036767">
    <property type="entry name" value="ApaG_sf"/>
</dbReference>
<dbReference type="InterPro" id="IPR007474">
    <property type="entry name" value="ApaG_domain"/>
</dbReference>
<dbReference type="PANTHER" id="PTHR47191:SF2">
    <property type="entry name" value="OS05G0170800 PROTEIN"/>
    <property type="match status" value="1"/>
</dbReference>
<keyword evidence="3" id="KW-1185">Reference proteome</keyword>
<feature type="domain" description="ApaG" evidence="1">
    <location>
        <begin position="1"/>
        <end position="120"/>
    </location>
</feature>
<accession>A0ABW1XL99</accession>
<proteinExistence type="predicted"/>
<dbReference type="Gene3D" id="2.60.40.1470">
    <property type="entry name" value="ApaG domain"/>
    <property type="match status" value="1"/>
</dbReference>
<name>A0ABW1XL99_9ALTE</name>
<evidence type="ECO:0000313" key="2">
    <source>
        <dbReference type="EMBL" id="MFC6440956.1"/>
    </source>
</evidence>
<dbReference type="Proteomes" id="UP001596364">
    <property type="component" value="Unassembled WGS sequence"/>
</dbReference>
<organism evidence="2 3">
    <name type="scientific">Pseudobowmanella zhangzhouensis</name>
    <dbReference type="NCBI Taxonomy" id="1537679"/>
    <lineage>
        <taxon>Bacteria</taxon>
        <taxon>Pseudomonadati</taxon>
        <taxon>Pseudomonadota</taxon>
        <taxon>Gammaproteobacteria</taxon>
        <taxon>Alteromonadales</taxon>
        <taxon>Alteromonadaceae</taxon>
    </lineage>
</organism>
<reference evidence="3" key="1">
    <citation type="journal article" date="2019" name="Int. J. Syst. Evol. Microbiol.">
        <title>The Global Catalogue of Microorganisms (GCM) 10K type strain sequencing project: providing services to taxonomists for standard genome sequencing and annotation.</title>
        <authorList>
            <consortium name="The Broad Institute Genomics Platform"/>
            <consortium name="The Broad Institute Genome Sequencing Center for Infectious Disease"/>
            <person name="Wu L."/>
            <person name="Ma J."/>
        </authorList>
    </citation>
    <scope>NUCLEOTIDE SEQUENCE [LARGE SCALE GENOMIC DNA]</scope>
    <source>
        <strain evidence="3">CGMCC 1.16031</strain>
    </source>
</reference>
<protein>
    <submittedName>
        <fullName evidence="2">Co2+/Mg2+ efflux protein ApaG</fullName>
    </submittedName>
</protein>